<reference evidence="1" key="1">
    <citation type="submission" date="2017-08" db="EMBL/GenBank/DDBJ databases">
        <title>Genomes of multiple Clavibacter strains from different subspecies.</title>
        <authorList>
            <person name="Yuan X.-K."/>
            <person name="Li X.-S."/>
            <person name="Nie J."/>
            <person name="De Boer S.H."/>
        </authorList>
    </citation>
    <scope>NUCLEOTIDE SEQUENCE [LARGE SCALE GENOMIC DNA]</scope>
    <source>
        <strain evidence="1">ATCC 33566</strain>
    </source>
</reference>
<organism evidence="1 2">
    <name type="scientific">Clavibacter tessellarius</name>
    <dbReference type="NCBI Taxonomy" id="31965"/>
    <lineage>
        <taxon>Bacteria</taxon>
        <taxon>Bacillati</taxon>
        <taxon>Actinomycetota</taxon>
        <taxon>Actinomycetes</taxon>
        <taxon>Micrococcales</taxon>
        <taxon>Microbacteriaceae</taxon>
        <taxon>Clavibacter</taxon>
    </lineage>
</organism>
<name>A0A225C581_9MICO</name>
<evidence type="ECO:0000313" key="2">
    <source>
        <dbReference type="Proteomes" id="UP000215316"/>
    </source>
</evidence>
<evidence type="ECO:0008006" key="3">
    <source>
        <dbReference type="Google" id="ProtNLM"/>
    </source>
</evidence>
<dbReference type="EMBL" id="MZMQ01000001">
    <property type="protein sequence ID" value="OQJ61928.1"/>
    <property type="molecule type" value="Genomic_DNA"/>
</dbReference>
<sequence>MTPTREAGRTEADGRFRKARQFADAAELFADAASDDADEFGDAYVTLAVHSGIASGDVISIVASGEYSPTGNHQESVAMLRRADPDAAKHLERLLALKTKAGYAHRPVSSDDVARARRAHEALLDIASAAVVG</sequence>
<proteinExistence type="predicted"/>
<keyword evidence="2" id="KW-1185">Reference proteome</keyword>
<accession>A0A225C581</accession>
<protein>
    <recommendedName>
        <fullName evidence="3">HEPN domain-containing protein</fullName>
    </recommendedName>
</protein>
<dbReference type="Proteomes" id="UP000215316">
    <property type="component" value="Unassembled WGS sequence"/>
</dbReference>
<evidence type="ECO:0000313" key="1">
    <source>
        <dbReference type="EMBL" id="OQJ61928.1"/>
    </source>
</evidence>
<dbReference type="AlphaFoldDB" id="A0A225C581"/>
<comment type="caution">
    <text evidence="1">The sequence shown here is derived from an EMBL/GenBank/DDBJ whole genome shotgun (WGS) entry which is preliminary data.</text>
</comment>
<dbReference type="RefSeq" id="WP_210433008.1">
    <property type="nucleotide sequence ID" value="NZ_CP040788.1"/>
</dbReference>
<gene>
    <name evidence="1" type="ORF">B5P24_02235</name>
</gene>